<sequence>MLILLPPSAGKTSPSSGPSLNLAGLTAPELTSLRERVIDDVQQVSARPDALSILEVGPSLESEIRAQIDFYDQPCAPAWQVYTGVLYSAADFAGLNDAQMSRADAVVRIFSGVFGFSAPTDLIPAYRLAMNTTLPQVGKVQGFWKKALREAELAELSAIELVIDARSTEYQVWNPPSSAQYVTIAAARIKNGRRSVVSHSAKFYRGLLTGALLREPNAPRSGNELADFARTLIGTGHITGIEFSPAEGRRPAKLTLVEDLG</sequence>
<proteinExistence type="predicted"/>
<keyword evidence="3" id="KW-1185">Reference proteome</keyword>
<dbReference type="EMBL" id="CP063213">
    <property type="protein sequence ID" value="QOR46418.1"/>
    <property type="molecule type" value="Genomic_DNA"/>
</dbReference>
<gene>
    <name evidence="2" type="primary">yaaA</name>
    <name evidence="2" type="ORF">INS88_04255</name>
</gene>
<dbReference type="GO" id="GO:0033194">
    <property type="term" value="P:response to hydroperoxide"/>
    <property type="evidence" value="ECO:0007669"/>
    <property type="project" value="TreeGrafter"/>
</dbReference>
<feature type="region of interest" description="Disordered" evidence="1">
    <location>
        <begin position="1"/>
        <end position="21"/>
    </location>
</feature>
<feature type="compositionally biased region" description="Polar residues" evidence="1">
    <location>
        <begin position="10"/>
        <end position="19"/>
    </location>
</feature>
<dbReference type="GO" id="GO:0005829">
    <property type="term" value="C:cytosol"/>
    <property type="evidence" value="ECO:0007669"/>
    <property type="project" value="TreeGrafter"/>
</dbReference>
<protein>
    <submittedName>
        <fullName evidence="2">Peroxide stress protein YaaA</fullName>
    </submittedName>
</protein>
<dbReference type="Pfam" id="PF03883">
    <property type="entry name" value="H2O2_YaaD"/>
    <property type="match status" value="1"/>
</dbReference>
<evidence type="ECO:0000313" key="3">
    <source>
        <dbReference type="Proteomes" id="UP000595053"/>
    </source>
</evidence>
<evidence type="ECO:0000313" key="2">
    <source>
        <dbReference type="EMBL" id="QOR46418.1"/>
    </source>
</evidence>
<dbReference type="PANTHER" id="PTHR30283">
    <property type="entry name" value="PEROXIDE STRESS RESPONSE PROTEIN YAAA"/>
    <property type="match status" value="1"/>
</dbReference>
<accession>A0A7M1QWV4</accession>
<dbReference type="RefSeq" id="WP_197551649.1">
    <property type="nucleotide sequence ID" value="NZ_CP063213.1"/>
</dbReference>
<dbReference type="Proteomes" id="UP000595053">
    <property type="component" value="Chromosome"/>
</dbReference>
<dbReference type="PANTHER" id="PTHR30283:SF4">
    <property type="entry name" value="PEROXIDE STRESS RESISTANCE PROTEIN YAAA"/>
    <property type="match status" value="1"/>
</dbReference>
<dbReference type="InterPro" id="IPR005583">
    <property type="entry name" value="YaaA"/>
</dbReference>
<organism evidence="2 3">
    <name type="scientific">Trueperella pecoris</name>
    <dbReference type="NCBI Taxonomy" id="2733571"/>
    <lineage>
        <taxon>Bacteria</taxon>
        <taxon>Bacillati</taxon>
        <taxon>Actinomycetota</taxon>
        <taxon>Actinomycetes</taxon>
        <taxon>Actinomycetales</taxon>
        <taxon>Actinomycetaceae</taxon>
        <taxon>Trueperella</taxon>
    </lineage>
</organism>
<evidence type="ECO:0000256" key="1">
    <source>
        <dbReference type="SAM" id="MobiDB-lite"/>
    </source>
</evidence>
<dbReference type="AlphaFoldDB" id="A0A7M1QWV4"/>
<reference evidence="2 3" key="1">
    <citation type="submission" date="2020-10" db="EMBL/GenBank/DDBJ databases">
        <title>Trueperella pecoris sp. nov. isolated from bovine and porcine specimens.</title>
        <authorList>
            <person name="Schoenecker L."/>
            <person name="Schnydrig P."/>
            <person name="Brodard I."/>
            <person name="Thomann A."/>
            <person name="Hemphill A."/>
            <person name="Rodriguez-Campos S."/>
            <person name="Perreten V."/>
            <person name="Jores J."/>
            <person name="Kittl S."/>
        </authorList>
    </citation>
    <scope>NUCLEOTIDE SEQUENCE [LARGE SCALE GENOMIC DNA]</scope>
    <source>
        <strain evidence="2 3">15A0121</strain>
    </source>
</reference>
<name>A0A7M1QWV4_9ACTO</name>